<keyword evidence="3" id="KW-0433">Leucine-rich repeat</keyword>
<accession>A0A9N7RJZ7</accession>
<keyword evidence="13" id="KW-0418">Kinase</keyword>
<evidence type="ECO:0000259" key="12">
    <source>
        <dbReference type="PROSITE" id="PS50011"/>
    </source>
</evidence>
<reference evidence="13" key="1">
    <citation type="submission" date="2019-12" db="EMBL/GenBank/DDBJ databases">
        <authorList>
            <person name="Scholes J."/>
        </authorList>
    </citation>
    <scope>NUCLEOTIDE SEQUENCE</scope>
</reference>
<evidence type="ECO:0000256" key="4">
    <source>
        <dbReference type="ARBA" id="ARBA00022692"/>
    </source>
</evidence>
<evidence type="ECO:0000313" key="13">
    <source>
        <dbReference type="EMBL" id="CAA0832812.1"/>
    </source>
</evidence>
<dbReference type="Pfam" id="PF00560">
    <property type="entry name" value="LRR_1"/>
    <property type="match status" value="2"/>
</dbReference>
<dbReference type="PROSITE" id="PS50011">
    <property type="entry name" value="PROTEIN_KINASE_DOM"/>
    <property type="match status" value="1"/>
</dbReference>
<dbReference type="GO" id="GO:0004672">
    <property type="term" value="F:protein kinase activity"/>
    <property type="evidence" value="ECO:0007669"/>
    <property type="project" value="InterPro"/>
</dbReference>
<name>A0A9N7RJZ7_STRHE</name>
<dbReference type="InterPro" id="IPR011009">
    <property type="entry name" value="Kinase-like_dom_sf"/>
</dbReference>
<dbReference type="SUPFAM" id="SSF56112">
    <property type="entry name" value="Protein kinase-like (PK-like)"/>
    <property type="match status" value="1"/>
</dbReference>
<evidence type="ECO:0000313" key="14">
    <source>
        <dbReference type="Proteomes" id="UP001153555"/>
    </source>
</evidence>
<evidence type="ECO:0000256" key="2">
    <source>
        <dbReference type="ARBA" id="ARBA00009592"/>
    </source>
</evidence>
<sequence length="663" mass="71557">MNSPTLVHLSLWPLRAAALIILCRAESFGLNADRILLLTFKYSILKDPFQVLESWKNYDQTPCSWNGVTCGTVCLADATFRVTGLSLPDSGLSGSIPATLGLIEHLTNLNLSNNLINGSLPATIFHAAELQTLDISNNLISGELPELVGRLKSLRLLNLSYNGLYGRLPQSLSVLHNLTAVSLKNNYFTGPIPSGFDSVRFLDLSSNLINGSLPADFGGGNLSYLNVSFNRLSGEIPLDFSRRIPGNATLDLSFNNLTGPLKALSPALAPVTSSSAAATLPSSAVRQSPPAIPKTFGSTGGAAGNRRVFRRVGLRLGTVIGIVAGVGILASSSDHEGHAHGPEQKSRTLVTVDAEKELELETLLKASAYILGASGSSIMYKAVLEDGTTLAVRRVGQNGLERFGDFHNQVRVIAKLVHPNLVRIRGFYWGTDEKLIIYDFVSNGSLANARYRKAGSSPCHVSWETRLKIARGVARGLSYIHEKKHVHGNLKPNNILLGPDMEPKISDFGLQRLVSCDYNTSRPDACSTHKFDSKRSTPGPSVVGPSPYRAPESLGSQKPSPKWDVFSFGVILLELLTGKVPGSLDETAGALSASSDEERRRVVRMANVAIRWNVEGNEEAFMGLLRLGYACVSPVPQKRPAMREVLHALERFPSCLFSTPSGL</sequence>
<keyword evidence="8" id="KW-0472">Membrane</keyword>
<dbReference type="InterPro" id="IPR000719">
    <property type="entry name" value="Prot_kinase_dom"/>
</dbReference>
<keyword evidence="13" id="KW-0808">Transferase</keyword>
<dbReference type="SUPFAM" id="SSF52058">
    <property type="entry name" value="L domain-like"/>
    <property type="match status" value="1"/>
</dbReference>
<dbReference type="InterPro" id="IPR001611">
    <property type="entry name" value="Leu-rich_rpt"/>
</dbReference>
<comment type="caution">
    <text evidence="13">The sequence shown here is derived from an EMBL/GenBank/DDBJ whole genome shotgun (WGS) entry which is preliminary data.</text>
</comment>
<comment type="subcellular location">
    <subcellularLocation>
        <location evidence="1">Membrane</location>
        <topology evidence="1">Single-pass type I membrane protein</topology>
    </subcellularLocation>
</comment>
<keyword evidence="7" id="KW-1133">Transmembrane helix</keyword>
<dbReference type="InterPro" id="IPR046959">
    <property type="entry name" value="PRK1-6/SRF4-like"/>
</dbReference>
<organism evidence="13 14">
    <name type="scientific">Striga hermonthica</name>
    <name type="common">Purple witchweed</name>
    <name type="synonym">Buchnera hermonthica</name>
    <dbReference type="NCBI Taxonomy" id="68872"/>
    <lineage>
        <taxon>Eukaryota</taxon>
        <taxon>Viridiplantae</taxon>
        <taxon>Streptophyta</taxon>
        <taxon>Embryophyta</taxon>
        <taxon>Tracheophyta</taxon>
        <taxon>Spermatophyta</taxon>
        <taxon>Magnoliopsida</taxon>
        <taxon>eudicotyledons</taxon>
        <taxon>Gunneridae</taxon>
        <taxon>Pentapetalae</taxon>
        <taxon>asterids</taxon>
        <taxon>lamiids</taxon>
        <taxon>Lamiales</taxon>
        <taxon>Orobanchaceae</taxon>
        <taxon>Buchnereae</taxon>
        <taxon>Striga</taxon>
    </lineage>
</organism>
<dbReference type="AlphaFoldDB" id="A0A9N7RJZ7"/>
<evidence type="ECO:0000256" key="10">
    <source>
        <dbReference type="SAM" id="MobiDB-lite"/>
    </source>
</evidence>
<dbReference type="FunFam" id="3.80.10.10:FF:000275">
    <property type="entry name" value="Leucine-rich repeat receptor-like protein kinase"/>
    <property type="match status" value="1"/>
</dbReference>
<protein>
    <submittedName>
        <fullName evidence="13">Leucine-rich repeat protein kinase family protein</fullName>
    </submittedName>
</protein>
<dbReference type="Pfam" id="PF08263">
    <property type="entry name" value="LRRNT_2"/>
    <property type="match status" value="1"/>
</dbReference>
<dbReference type="Gene3D" id="1.10.510.10">
    <property type="entry name" value="Transferase(Phosphotransferase) domain 1"/>
    <property type="match status" value="1"/>
</dbReference>
<dbReference type="InterPro" id="IPR032675">
    <property type="entry name" value="LRR_dom_sf"/>
</dbReference>
<feature type="signal peptide" evidence="11">
    <location>
        <begin position="1"/>
        <end position="25"/>
    </location>
</feature>
<keyword evidence="9" id="KW-0325">Glycoprotein</keyword>
<dbReference type="Pfam" id="PF00069">
    <property type="entry name" value="Pkinase"/>
    <property type="match status" value="1"/>
</dbReference>
<dbReference type="Gene3D" id="3.30.200.20">
    <property type="entry name" value="Phosphorylase Kinase, domain 1"/>
    <property type="match status" value="1"/>
</dbReference>
<evidence type="ECO:0000256" key="3">
    <source>
        <dbReference type="ARBA" id="ARBA00022614"/>
    </source>
</evidence>
<dbReference type="InterPro" id="IPR013210">
    <property type="entry name" value="LRR_N_plant-typ"/>
</dbReference>
<dbReference type="Proteomes" id="UP001153555">
    <property type="component" value="Unassembled WGS sequence"/>
</dbReference>
<evidence type="ECO:0000256" key="1">
    <source>
        <dbReference type="ARBA" id="ARBA00004479"/>
    </source>
</evidence>
<evidence type="ECO:0000256" key="8">
    <source>
        <dbReference type="ARBA" id="ARBA00023136"/>
    </source>
</evidence>
<feature type="region of interest" description="Disordered" evidence="10">
    <location>
        <begin position="527"/>
        <end position="559"/>
    </location>
</feature>
<evidence type="ECO:0000256" key="6">
    <source>
        <dbReference type="ARBA" id="ARBA00022737"/>
    </source>
</evidence>
<dbReference type="Pfam" id="PF13855">
    <property type="entry name" value="LRR_8"/>
    <property type="match status" value="1"/>
</dbReference>
<comment type="similarity">
    <text evidence="2">Belongs to the RLP family.</text>
</comment>
<dbReference type="EMBL" id="CACSLK010027837">
    <property type="protein sequence ID" value="CAA0832812.1"/>
    <property type="molecule type" value="Genomic_DNA"/>
</dbReference>
<feature type="compositionally biased region" description="Low complexity" evidence="10">
    <location>
        <begin position="538"/>
        <end position="547"/>
    </location>
</feature>
<dbReference type="GO" id="GO:0016020">
    <property type="term" value="C:membrane"/>
    <property type="evidence" value="ECO:0007669"/>
    <property type="project" value="UniProtKB-SubCell"/>
</dbReference>
<evidence type="ECO:0000256" key="5">
    <source>
        <dbReference type="ARBA" id="ARBA00022729"/>
    </source>
</evidence>
<keyword evidence="5 11" id="KW-0732">Signal</keyword>
<feature type="domain" description="Protein kinase" evidence="12">
    <location>
        <begin position="365"/>
        <end position="652"/>
    </location>
</feature>
<feature type="chain" id="PRO_5040159675" evidence="11">
    <location>
        <begin position="26"/>
        <end position="663"/>
    </location>
</feature>
<dbReference type="OrthoDB" id="346907at2759"/>
<evidence type="ECO:0000256" key="11">
    <source>
        <dbReference type="SAM" id="SignalP"/>
    </source>
</evidence>
<dbReference type="PANTHER" id="PTHR48007">
    <property type="entry name" value="LEUCINE-RICH REPEAT RECEPTOR-LIKE PROTEIN KINASE PXC1"/>
    <property type="match status" value="1"/>
</dbReference>
<keyword evidence="4" id="KW-0812">Transmembrane</keyword>
<dbReference type="GO" id="GO:0005524">
    <property type="term" value="F:ATP binding"/>
    <property type="evidence" value="ECO:0007669"/>
    <property type="project" value="InterPro"/>
</dbReference>
<dbReference type="Gene3D" id="3.80.10.10">
    <property type="entry name" value="Ribonuclease Inhibitor"/>
    <property type="match status" value="2"/>
</dbReference>
<keyword evidence="14" id="KW-1185">Reference proteome</keyword>
<evidence type="ECO:0000256" key="9">
    <source>
        <dbReference type="ARBA" id="ARBA00023180"/>
    </source>
</evidence>
<gene>
    <name evidence="13" type="ORF">SHERM_28086</name>
</gene>
<proteinExistence type="inferred from homology"/>
<keyword evidence="6" id="KW-0677">Repeat</keyword>
<dbReference type="PANTHER" id="PTHR48007:SF47">
    <property type="entry name" value="PROTEIN KINASE DOMAIN-CONTAINING PROTEIN"/>
    <property type="match status" value="1"/>
</dbReference>
<evidence type="ECO:0000256" key="7">
    <source>
        <dbReference type="ARBA" id="ARBA00022989"/>
    </source>
</evidence>
<dbReference type="PROSITE" id="PS51450">
    <property type="entry name" value="LRR"/>
    <property type="match status" value="1"/>
</dbReference>